<dbReference type="InParanoid" id="B0XK19"/>
<dbReference type="Gene3D" id="2.30.30.140">
    <property type="match status" value="1"/>
</dbReference>
<keyword evidence="5" id="KW-1185">Reference proteome</keyword>
<feature type="region of interest" description="Disordered" evidence="1">
    <location>
        <begin position="165"/>
        <end position="185"/>
    </location>
</feature>
<sequence length="386" mass="43979">MMRGGCGCEGGTVEQNSVEEAGIERCAVIVRLRKASSGPSYGWRCRFYGWSIRHATGIERMQKEIQNVVEDKEPGDKTDWKKSKNCLVFPTMVSKRPDKNGHIACEYYRAQVIDDLDDSTFTVFLIDLTLRQNHPAAIRRFLACVAVGRRQPDALVRNLPGRHYGRAHANRPMAPSQTHRKDHLRRQTRLRGQQGLIYLEQEPVVNALRKVINAKFADSSATYKFYSDNEPCIAKFHQDNKFYRAIVRKAISCRRYKVQFIDYGNIEEVDIADLRKNVNCGRVPIQMNSYRLTNVAPNKATPGRRKILNHRACQRNSTSFAELAPVSVHGRTKLTTYFNLMTYTLMDYTSASSGSYQPAALRIVRSDATTTSSRCWNLVPGHDRLP</sequence>
<dbReference type="PROSITE" id="PS50304">
    <property type="entry name" value="TUDOR"/>
    <property type="match status" value="1"/>
</dbReference>
<dbReference type="VEuPathDB" id="VectorBase:CQUJHB003984"/>
<accession>B0XK19</accession>
<evidence type="ECO:0000259" key="2">
    <source>
        <dbReference type="PROSITE" id="PS50304"/>
    </source>
</evidence>
<dbReference type="Pfam" id="PF00567">
    <property type="entry name" value="TUDOR"/>
    <property type="match status" value="1"/>
</dbReference>
<proteinExistence type="predicted"/>
<dbReference type="VEuPathDB" id="VectorBase:CQUJHB000719"/>
<dbReference type="HOGENOM" id="CLU_716214_0_0_1"/>
<dbReference type="Proteomes" id="UP000002320">
    <property type="component" value="Unassembled WGS sequence"/>
</dbReference>
<evidence type="ECO:0000313" key="4">
    <source>
        <dbReference type="EnsemblMetazoa" id="CPIJ019773-PA"/>
    </source>
</evidence>
<evidence type="ECO:0000313" key="3">
    <source>
        <dbReference type="EMBL" id="EDS31098.1"/>
    </source>
</evidence>
<dbReference type="EnsemblMetazoa" id="CPIJ019773-RA">
    <property type="protein sequence ID" value="CPIJ019773-PA"/>
    <property type="gene ID" value="CPIJ019773"/>
</dbReference>
<dbReference type="AlphaFoldDB" id="B0XK19"/>
<gene>
    <name evidence="4" type="primary">6054003</name>
    <name evidence="3" type="ORF">CpipJ_CPIJ019773</name>
</gene>
<dbReference type="EMBL" id="DS233677">
    <property type="protein sequence ID" value="EDS31098.1"/>
    <property type="molecule type" value="Genomic_DNA"/>
</dbReference>
<reference evidence="3" key="1">
    <citation type="submission" date="2007-03" db="EMBL/GenBank/DDBJ databases">
        <title>Annotation of Culex pipiens quinquefasciatus.</title>
        <authorList>
            <consortium name="The Broad Institute Genome Sequencing Platform"/>
            <person name="Atkinson P.W."/>
            <person name="Hemingway J."/>
            <person name="Christensen B.M."/>
            <person name="Higgs S."/>
            <person name="Kodira C."/>
            <person name="Hannick L."/>
            <person name="Megy K."/>
            <person name="O'Leary S."/>
            <person name="Pearson M."/>
            <person name="Haas B.J."/>
            <person name="Mauceli E."/>
            <person name="Wortman J.R."/>
            <person name="Lee N.H."/>
            <person name="Guigo R."/>
            <person name="Stanke M."/>
            <person name="Alvarado L."/>
            <person name="Amedeo P."/>
            <person name="Antoine C.H."/>
            <person name="Arensburger P."/>
            <person name="Bidwell S.L."/>
            <person name="Crawford M."/>
            <person name="Camaro F."/>
            <person name="Devon K."/>
            <person name="Engels R."/>
            <person name="Hammond M."/>
            <person name="Howarth C."/>
            <person name="Koehrsen M."/>
            <person name="Lawson D."/>
            <person name="Montgomery P."/>
            <person name="Nene V."/>
            <person name="Nusbaum C."/>
            <person name="Puiu D."/>
            <person name="Romero-Severson J."/>
            <person name="Severson D.W."/>
            <person name="Shumway M."/>
            <person name="Sisk P."/>
            <person name="Stolte C."/>
            <person name="Zeng Q."/>
            <person name="Eisenstadt E."/>
            <person name="Fraser-Liggett C."/>
            <person name="Strausberg R."/>
            <person name="Galagan J."/>
            <person name="Birren B."/>
            <person name="Collins F.H."/>
        </authorList>
    </citation>
    <scope>NUCLEOTIDE SEQUENCE [LARGE SCALE GENOMIC DNA]</scope>
    <source>
        <strain evidence="3">JHB</strain>
    </source>
</reference>
<dbReference type="PANTHER" id="PTHR16442:SF1">
    <property type="entry name" value="RING FINGER PROTEIN 17"/>
    <property type="match status" value="1"/>
</dbReference>
<dbReference type="PANTHER" id="PTHR16442">
    <property type="entry name" value="RING FINGER PROTEIN 17"/>
    <property type="match status" value="1"/>
</dbReference>
<feature type="domain" description="Tudor" evidence="2">
    <location>
        <begin position="225"/>
        <end position="284"/>
    </location>
</feature>
<dbReference type="KEGG" id="cqu:CpipJ_CPIJ019773"/>
<dbReference type="OrthoDB" id="5800423at2759"/>
<dbReference type="VEuPathDB" id="VectorBase:CPIJ019773"/>
<name>B0XK19_CULQU</name>
<evidence type="ECO:0000256" key="1">
    <source>
        <dbReference type="SAM" id="MobiDB-lite"/>
    </source>
</evidence>
<evidence type="ECO:0000313" key="5">
    <source>
        <dbReference type="Proteomes" id="UP000002320"/>
    </source>
</evidence>
<dbReference type="SMART" id="SM00333">
    <property type="entry name" value="TUDOR"/>
    <property type="match status" value="1"/>
</dbReference>
<dbReference type="InterPro" id="IPR002999">
    <property type="entry name" value="Tudor"/>
</dbReference>
<dbReference type="SUPFAM" id="SSF63748">
    <property type="entry name" value="Tudor/PWWP/MBT"/>
    <property type="match status" value="1"/>
</dbReference>
<reference evidence="4" key="2">
    <citation type="submission" date="2021-02" db="UniProtKB">
        <authorList>
            <consortium name="EnsemblMetazoa"/>
        </authorList>
    </citation>
    <scope>IDENTIFICATION</scope>
    <source>
        <strain evidence="4">JHB</strain>
    </source>
</reference>
<organism>
    <name type="scientific">Culex quinquefasciatus</name>
    <name type="common">Southern house mosquito</name>
    <name type="synonym">Culex pungens</name>
    <dbReference type="NCBI Taxonomy" id="7176"/>
    <lineage>
        <taxon>Eukaryota</taxon>
        <taxon>Metazoa</taxon>
        <taxon>Ecdysozoa</taxon>
        <taxon>Arthropoda</taxon>
        <taxon>Hexapoda</taxon>
        <taxon>Insecta</taxon>
        <taxon>Pterygota</taxon>
        <taxon>Neoptera</taxon>
        <taxon>Endopterygota</taxon>
        <taxon>Diptera</taxon>
        <taxon>Nematocera</taxon>
        <taxon>Culicoidea</taxon>
        <taxon>Culicidae</taxon>
        <taxon>Culicinae</taxon>
        <taxon>Culicini</taxon>
        <taxon>Culex</taxon>
        <taxon>Culex</taxon>
    </lineage>
</organism>
<protein>
    <recommendedName>
        <fullName evidence="2">Tudor domain-containing protein</fullName>
    </recommendedName>
</protein>